<reference evidence="9" key="1">
    <citation type="journal article" date="2014" name="Int. J. Syst. Evol. Microbiol.">
        <title>Complete genome sequence of Corynebacterium casei LMG S-19264T (=DSM 44701T), isolated from a smear-ripened cheese.</title>
        <authorList>
            <consortium name="US DOE Joint Genome Institute (JGI-PGF)"/>
            <person name="Walter F."/>
            <person name="Albersmeier A."/>
            <person name="Kalinowski J."/>
            <person name="Ruckert C."/>
        </authorList>
    </citation>
    <scope>NUCLEOTIDE SEQUENCE</scope>
    <source>
        <strain evidence="9">JCM 3093</strain>
    </source>
</reference>
<feature type="compositionally biased region" description="Pro residues" evidence="6">
    <location>
        <begin position="76"/>
        <end position="85"/>
    </location>
</feature>
<keyword evidence="2" id="KW-1003">Cell membrane</keyword>
<organism evidence="9 10">
    <name type="scientific">Planomonospora parontospora</name>
    <dbReference type="NCBI Taxonomy" id="58119"/>
    <lineage>
        <taxon>Bacteria</taxon>
        <taxon>Bacillati</taxon>
        <taxon>Actinomycetota</taxon>
        <taxon>Actinomycetes</taxon>
        <taxon>Streptosporangiales</taxon>
        <taxon>Streptosporangiaceae</taxon>
        <taxon>Planomonospora</taxon>
    </lineage>
</organism>
<name>A0AA37BNG3_9ACTN</name>
<accession>A0AA37BNG3</accession>
<dbReference type="EMBL" id="BMQD01000036">
    <property type="protein sequence ID" value="GGK96655.1"/>
    <property type="molecule type" value="Genomic_DNA"/>
</dbReference>
<evidence type="ECO:0000256" key="6">
    <source>
        <dbReference type="SAM" id="MobiDB-lite"/>
    </source>
</evidence>
<comment type="subcellular location">
    <subcellularLocation>
        <location evidence="1">Cell membrane</location>
        <topology evidence="1">Multi-pass membrane protein</topology>
    </subcellularLocation>
</comment>
<dbReference type="PANTHER" id="PTHR36115">
    <property type="entry name" value="PROLINE-RICH ANTIGEN HOMOLOG-RELATED"/>
    <property type="match status" value="1"/>
</dbReference>
<evidence type="ECO:0000313" key="10">
    <source>
        <dbReference type="Proteomes" id="UP000627984"/>
    </source>
</evidence>
<evidence type="ECO:0000256" key="3">
    <source>
        <dbReference type="ARBA" id="ARBA00022692"/>
    </source>
</evidence>
<evidence type="ECO:0000256" key="7">
    <source>
        <dbReference type="SAM" id="Phobius"/>
    </source>
</evidence>
<dbReference type="Proteomes" id="UP000627984">
    <property type="component" value="Unassembled WGS sequence"/>
</dbReference>
<reference evidence="9" key="2">
    <citation type="submission" date="2022-09" db="EMBL/GenBank/DDBJ databases">
        <authorList>
            <person name="Sun Q."/>
            <person name="Ohkuma M."/>
        </authorList>
    </citation>
    <scope>NUCLEOTIDE SEQUENCE</scope>
    <source>
        <strain evidence="9">JCM 3093</strain>
    </source>
</reference>
<gene>
    <name evidence="9" type="ORF">GCM10010126_65080</name>
</gene>
<comment type="caution">
    <text evidence="9">The sequence shown here is derived from an EMBL/GenBank/DDBJ whole genome shotgun (WGS) entry which is preliminary data.</text>
</comment>
<dbReference type="InterPro" id="IPR051791">
    <property type="entry name" value="Pra-immunoreactive"/>
</dbReference>
<feature type="region of interest" description="Disordered" evidence="6">
    <location>
        <begin position="1"/>
        <end position="85"/>
    </location>
</feature>
<evidence type="ECO:0000256" key="4">
    <source>
        <dbReference type="ARBA" id="ARBA00022989"/>
    </source>
</evidence>
<dbReference type="RefSeq" id="WP_275413869.1">
    <property type="nucleotide sequence ID" value="NZ_BMQD01000036.1"/>
</dbReference>
<keyword evidence="3 7" id="KW-0812">Transmembrane</keyword>
<evidence type="ECO:0000313" key="9">
    <source>
        <dbReference type="EMBL" id="GGK96655.1"/>
    </source>
</evidence>
<feature type="domain" description="RDD" evidence="8">
    <location>
        <begin position="92"/>
        <end position="237"/>
    </location>
</feature>
<dbReference type="InterPro" id="IPR010432">
    <property type="entry name" value="RDD"/>
</dbReference>
<evidence type="ECO:0000256" key="5">
    <source>
        <dbReference type="ARBA" id="ARBA00023136"/>
    </source>
</evidence>
<evidence type="ECO:0000259" key="8">
    <source>
        <dbReference type="Pfam" id="PF06271"/>
    </source>
</evidence>
<keyword evidence="5 7" id="KW-0472">Membrane</keyword>
<feature type="transmembrane region" description="Helical" evidence="7">
    <location>
        <begin position="197"/>
        <end position="222"/>
    </location>
</feature>
<keyword evidence="4 7" id="KW-1133">Transmembrane helix</keyword>
<protein>
    <recommendedName>
        <fullName evidence="8">RDD domain-containing protein</fullName>
    </recommendedName>
</protein>
<proteinExistence type="predicted"/>
<evidence type="ECO:0000256" key="2">
    <source>
        <dbReference type="ARBA" id="ARBA00022475"/>
    </source>
</evidence>
<sequence length="245" mass="25169">MAASPRPGDNHLGPASSPSADSYTAAPVPQLPDGTGFSLSRTARTGGAGGGRARTPAPSGGAGTPSGKGAFRRTDPPLPSPCPALPDAPPPAEWWERLAARIIDAVGFVALYWILSLSFYSLLAPAGEGRTADPRALPGLFAGLIAFGGYTLYDYVLHVRDGRTIGKKLMGIRLAPYGGAGPDRAGLARRAALYPGVLLTAGIPAVSLLAAVLGFAGALFILMDKPLQRGPHDRLAGTVVVKDLR</sequence>
<feature type="transmembrane region" description="Helical" evidence="7">
    <location>
        <begin position="98"/>
        <end position="123"/>
    </location>
</feature>
<feature type="transmembrane region" description="Helical" evidence="7">
    <location>
        <begin position="135"/>
        <end position="153"/>
    </location>
</feature>
<dbReference type="Pfam" id="PF06271">
    <property type="entry name" value="RDD"/>
    <property type="match status" value="1"/>
</dbReference>
<dbReference type="GO" id="GO:0005886">
    <property type="term" value="C:plasma membrane"/>
    <property type="evidence" value="ECO:0007669"/>
    <property type="project" value="UniProtKB-SubCell"/>
</dbReference>
<evidence type="ECO:0000256" key="1">
    <source>
        <dbReference type="ARBA" id="ARBA00004651"/>
    </source>
</evidence>
<dbReference type="AlphaFoldDB" id="A0AA37BNG3"/>